<evidence type="ECO:0000313" key="1">
    <source>
        <dbReference type="EMBL" id="DAD85696.1"/>
    </source>
</evidence>
<protein>
    <submittedName>
        <fullName evidence="1">Uncharacterized protein</fullName>
    </submittedName>
</protein>
<sequence length="156" mass="17030">MAEIVTMAQDELRKRGAADAAALAAKAVSGDADGTALISAEDQIPTWRQRDYSSVPVGTPYRWQGQVYKLWQQHDATNQPDWSPDRAVSLWDICHTSDPAAAKEYQAPQGSRGLYQTGECCLYGGNVWKSKIDNNSWTPDAYPAGWENLGAPEVAG</sequence>
<name>A0A8S5MU76_9CAUD</name>
<proteinExistence type="predicted"/>
<dbReference type="Gene3D" id="2.10.10.90">
    <property type="match status" value="1"/>
</dbReference>
<dbReference type="EMBL" id="BK014986">
    <property type="protein sequence ID" value="DAD85696.1"/>
    <property type="molecule type" value="Genomic_DNA"/>
</dbReference>
<accession>A0A8S5MU76</accession>
<reference evidence="1" key="1">
    <citation type="journal article" date="2021" name="Proc. Natl. Acad. Sci. U.S.A.">
        <title>A Catalog of Tens of Thousands of Viruses from Human Metagenomes Reveals Hidden Associations with Chronic Diseases.</title>
        <authorList>
            <person name="Tisza M.J."/>
            <person name="Buck C.B."/>
        </authorList>
    </citation>
    <scope>NUCLEOTIDE SEQUENCE</scope>
    <source>
        <strain evidence="1">CtP6113</strain>
    </source>
</reference>
<organism evidence="1">
    <name type="scientific">Siphoviridae sp. ctP6113</name>
    <dbReference type="NCBI Taxonomy" id="2826318"/>
    <lineage>
        <taxon>Viruses</taxon>
        <taxon>Duplodnaviria</taxon>
        <taxon>Heunggongvirae</taxon>
        <taxon>Uroviricota</taxon>
        <taxon>Caudoviricetes</taxon>
    </lineage>
</organism>